<dbReference type="Proteomes" id="UP000218731">
    <property type="component" value="Chromosome 1"/>
</dbReference>
<dbReference type="AlphaFoldDB" id="A0A1L7NIK1"/>
<dbReference type="EMBL" id="AP015029">
    <property type="protein sequence ID" value="BAW25254.1"/>
    <property type="molecule type" value="Genomic_DNA"/>
</dbReference>
<evidence type="ECO:0000313" key="2">
    <source>
        <dbReference type="Proteomes" id="UP000218731"/>
    </source>
</evidence>
<reference evidence="1 2" key="1">
    <citation type="submission" date="2015-11" db="EMBL/GenBank/DDBJ databases">
        <title>Complete genome sequencing of a biphenyl-degrading bacterium, Pseudomonas putida KF715 (=NBRC110667).</title>
        <authorList>
            <person name="Suenaga H."/>
            <person name="Fujihara N."/>
            <person name="Watanabe T."/>
            <person name="Hirose J."/>
            <person name="Kimura N."/>
            <person name="Yamazoe A."/>
            <person name="Hosoyama A."/>
            <person name="Shimodaira J."/>
            <person name="Furukawa K."/>
        </authorList>
    </citation>
    <scope>NUCLEOTIDE SEQUENCE [LARGE SCALE GENOMIC DNA]</scope>
    <source>
        <strain evidence="1 2">KF715</strain>
    </source>
</reference>
<name>A0A1L7NIK1_PSEPU</name>
<keyword evidence="1" id="KW-0808">Transferase</keyword>
<dbReference type="GO" id="GO:0016740">
    <property type="term" value="F:transferase activity"/>
    <property type="evidence" value="ECO:0007669"/>
    <property type="project" value="UniProtKB-KW"/>
</dbReference>
<protein>
    <submittedName>
        <fullName evidence="1">Serine O-acetyltransferase</fullName>
    </submittedName>
</protein>
<organism evidence="1 2">
    <name type="scientific">Pseudomonas putida</name>
    <name type="common">Arthrobacter siderocapsulatus</name>
    <dbReference type="NCBI Taxonomy" id="303"/>
    <lineage>
        <taxon>Bacteria</taxon>
        <taxon>Pseudomonadati</taxon>
        <taxon>Pseudomonadota</taxon>
        <taxon>Gammaproteobacteria</taxon>
        <taxon>Pseudomonadales</taxon>
        <taxon>Pseudomonadaceae</taxon>
        <taxon>Pseudomonas</taxon>
    </lineage>
</organism>
<accession>A0A1L7NIK1</accession>
<proteinExistence type="predicted"/>
<gene>
    <name evidence="1" type="ORF">KF715C_ch46810</name>
</gene>
<sequence>MQIMDMQSAVIARLPVPDELASFKVVKNLVTSALLECCSIDEFEALVQTSVIESVSEQAHADLQAFAQKDPAAGRDLVFIARTYPGFLMRPAGVAGEASAYQQPAFHR</sequence>
<evidence type="ECO:0000313" key="1">
    <source>
        <dbReference type="EMBL" id="BAW25254.1"/>
    </source>
</evidence>